<evidence type="ECO:0000256" key="10">
    <source>
        <dbReference type="SAM" id="Phobius"/>
    </source>
</evidence>
<reference evidence="12 13" key="1">
    <citation type="journal article" date="2021" name="Elife">
        <title>Chloroplast acquisition without the gene transfer in kleptoplastic sea slugs, Plakobranchus ocellatus.</title>
        <authorList>
            <person name="Maeda T."/>
            <person name="Takahashi S."/>
            <person name="Yoshida T."/>
            <person name="Shimamura S."/>
            <person name="Takaki Y."/>
            <person name="Nagai Y."/>
            <person name="Toyoda A."/>
            <person name="Suzuki Y."/>
            <person name="Arimoto A."/>
            <person name="Ishii H."/>
            <person name="Satoh N."/>
            <person name="Nishiyama T."/>
            <person name="Hasebe M."/>
            <person name="Maruyama T."/>
            <person name="Minagawa J."/>
            <person name="Obokata J."/>
            <person name="Shigenobu S."/>
        </authorList>
    </citation>
    <scope>NUCLEOTIDE SEQUENCE [LARGE SCALE GENOMIC DNA]</scope>
</reference>
<gene>
    <name evidence="12" type="ORF">PoB_003402000</name>
</gene>
<comment type="caution">
    <text evidence="12">The sequence shown here is derived from an EMBL/GenBank/DDBJ whole genome shotgun (WGS) entry which is preliminary data.</text>
</comment>
<evidence type="ECO:0000256" key="5">
    <source>
        <dbReference type="ARBA" id="ARBA00023040"/>
    </source>
</evidence>
<dbReference type="Proteomes" id="UP000735302">
    <property type="component" value="Unassembled WGS sequence"/>
</dbReference>
<evidence type="ECO:0000256" key="4">
    <source>
        <dbReference type="ARBA" id="ARBA00022989"/>
    </source>
</evidence>
<feature type="transmembrane region" description="Helical" evidence="10">
    <location>
        <begin position="217"/>
        <end position="240"/>
    </location>
</feature>
<evidence type="ECO:0000256" key="9">
    <source>
        <dbReference type="SAM" id="MobiDB-lite"/>
    </source>
</evidence>
<keyword evidence="7 12" id="KW-0675">Receptor</keyword>
<dbReference type="PRINTS" id="PR00237">
    <property type="entry name" value="GPCRRHODOPSN"/>
</dbReference>
<dbReference type="EMBL" id="BLXT01003865">
    <property type="protein sequence ID" value="GFO07515.1"/>
    <property type="molecule type" value="Genomic_DNA"/>
</dbReference>
<keyword evidence="6 10" id="KW-0472">Membrane</keyword>
<dbReference type="InterPro" id="IPR017452">
    <property type="entry name" value="GPCR_Rhodpsn_7TM"/>
</dbReference>
<feature type="domain" description="G-protein coupled receptors family 1 profile" evidence="11">
    <location>
        <begin position="82"/>
        <end position="344"/>
    </location>
</feature>
<keyword evidence="4 10" id="KW-1133">Transmembrane helix</keyword>
<evidence type="ECO:0000256" key="6">
    <source>
        <dbReference type="ARBA" id="ARBA00023136"/>
    </source>
</evidence>
<dbReference type="Gene3D" id="1.20.1070.10">
    <property type="entry name" value="Rhodopsin 7-helix transmembrane proteins"/>
    <property type="match status" value="1"/>
</dbReference>
<comment type="subcellular location">
    <subcellularLocation>
        <location evidence="1">Cell membrane</location>
        <topology evidence="1">Multi-pass membrane protein</topology>
    </subcellularLocation>
</comment>
<feature type="transmembrane region" description="Helical" evidence="10">
    <location>
        <begin position="252"/>
        <end position="273"/>
    </location>
</feature>
<organism evidence="12 13">
    <name type="scientific">Plakobranchus ocellatus</name>
    <dbReference type="NCBI Taxonomy" id="259542"/>
    <lineage>
        <taxon>Eukaryota</taxon>
        <taxon>Metazoa</taxon>
        <taxon>Spiralia</taxon>
        <taxon>Lophotrochozoa</taxon>
        <taxon>Mollusca</taxon>
        <taxon>Gastropoda</taxon>
        <taxon>Heterobranchia</taxon>
        <taxon>Euthyneura</taxon>
        <taxon>Panpulmonata</taxon>
        <taxon>Sacoglossa</taxon>
        <taxon>Placobranchoidea</taxon>
        <taxon>Plakobranchidae</taxon>
        <taxon>Plakobranchus</taxon>
    </lineage>
</organism>
<evidence type="ECO:0000256" key="3">
    <source>
        <dbReference type="ARBA" id="ARBA00022692"/>
    </source>
</evidence>
<evidence type="ECO:0000313" key="13">
    <source>
        <dbReference type="Proteomes" id="UP000735302"/>
    </source>
</evidence>
<protein>
    <submittedName>
        <fullName evidence="12">G protein-coupled receptor</fullName>
    </submittedName>
</protein>
<evidence type="ECO:0000313" key="12">
    <source>
        <dbReference type="EMBL" id="GFO07515.1"/>
    </source>
</evidence>
<feature type="transmembrane region" description="Helical" evidence="10">
    <location>
        <begin position="293"/>
        <end position="316"/>
    </location>
</feature>
<dbReference type="GO" id="GO:0005886">
    <property type="term" value="C:plasma membrane"/>
    <property type="evidence" value="ECO:0007669"/>
    <property type="project" value="UniProtKB-SubCell"/>
</dbReference>
<feature type="transmembrane region" description="Helical" evidence="10">
    <location>
        <begin position="131"/>
        <end position="152"/>
    </location>
</feature>
<evidence type="ECO:0000256" key="1">
    <source>
        <dbReference type="ARBA" id="ARBA00004651"/>
    </source>
</evidence>
<accession>A0AAV4AKX6</accession>
<feature type="transmembrane region" description="Helical" evidence="10">
    <location>
        <begin position="66"/>
        <end position="91"/>
    </location>
</feature>
<feature type="transmembrane region" description="Helical" evidence="10">
    <location>
        <begin position="323"/>
        <end position="346"/>
    </location>
</feature>
<keyword evidence="8" id="KW-0807">Transducer</keyword>
<dbReference type="PROSITE" id="PS50262">
    <property type="entry name" value="G_PROTEIN_RECEP_F1_2"/>
    <property type="match status" value="1"/>
</dbReference>
<evidence type="ECO:0000256" key="2">
    <source>
        <dbReference type="ARBA" id="ARBA00022475"/>
    </source>
</evidence>
<keyword evidence="2" id="KW-1003">Cell membrane</keyword>
<proteinExistence type="predicted"/>
<dbReference type="InterPro" id="IPR000276">
    <property type="entry name" value="GPCR_Rhodpsn"/>
</dbReference>
<keyword evidence="5" id="KW-0297">G-protein coupled receptor</keyword>
<feature type="compositionally biased region" description="Polar residues" evidence="9">
    <location>
        <begin position="476"/>
        <end position="486"/>
    </location>
</feature>
<name>A0AAV4AKX6_9GAST</name>
<dbReference type="SUPFAM" id="SSF81321">
    <property type="entry name" value="Family A G protein-coupled receptor-like"/>
    <property type="match status" value="1"/>
</dbReference>
<evidence type="ECO:0000256" key="8">
    <source>
        <dbReference type="ARBA" id="ARBA00023224"/>
    </source>
</evidence>
<dbReference type="Pfam" id="PF00001">
    <property type="entry name" value="7tm_1"/>
    <property type="match status" value="1"/>
</dbReference>
<dbReference type="CDD" id="cd00637">
    <property type="entry name" value="7tm_classA_rhodopsin-like"/>
    <property type="match status" value="1"/>
</dbReference>
<keyword evidence="3 10" id="KW-0812">Transmembrane</keyword>
<feature type="region of interest" description="Disordered" evidence="9">
    <location>
        <begin position="458"/>
        <end position="486"/>
    </location>
</feature>
<feature type="transmembrane region" description="Helical" evidence="10">
    <location>
        <begin position="103"/>
        <end position="125"/>
    </location>
</feature>
<dbReference type="PANTHER" id="PTHR22752">
    <property type="entry name" value="G PROTEIN-COUPLED RECEPTOR"/>
    <property type="match status" value="1"/>
</dbReference>
<dbReference type="AlphaFoldDB" id="A0AAV4AKX6"/>
<evidence type="ECO:0000259" key="11">
    <source>
        <dbReference type="PROSITE" id="PS50262"/>
    </source>
</evidence>
<dbReference type="GO" id="GO:0004930">
    <property type="term" value="F:G protein-coupled receptor activity"/>
    <property type="evidence" value="ECO:0007669"/>
    <property type="project" value="UniProtKB-KW"/>
</dbReference>
<feature type="transmembrane region" description="Helical" evidence="10">
    <location>
        <begin position="173"/>
        <end position="193"/>
    </location>
</feature>
<sequence length="772" mass="85222">MNDDVTAHLLKRANLEGLASGFQRASLTSNGSTGSSADSSLQSYTSNGLGLSINDQPASLPDSVNVVLGACLLVVSVLGVGFNTFMIIAIAPNRRLRTVRNILLVHLGAVGLLSSLFTTGNWLGGAPMCQAYAFVTCVFTSVSVWTIAALSWDKYQTIASPLHHSLTATMDKMVPCFFIFWVCGLVMSLPPLVGANKFVFHHTMGICGVDHSSPSGRWYTCLLVIASFVLPFCLMIYCYAHIFRIARTQSSRIAATMLRMVSVIQAPIAAPAVSSSQGSSSLSLRGTKAMGTIMQLIGSFVLTYLPYSIILLYEVFFAVRANAVFVAIATNLFLAAPCTHATIYGLRNQILRTSFYRYVRRKFQNFKTRRATCCWYRYCRCFKKVKRRSSIKLSFCSNNKHSISHMKRGSTGPPPHPQQPVRCVVQADGKQYVLRRALSYNEQNIRVPVDQRGIDLSHGQHAQHVDAGGQPARVSAPSSTPLPRPQSLNEMIQEVSAPSRVKTNNGFTCYPTSPLLLHASNGDFYQKHGYSSLLQSCVDGSQRTSQIPSPNDMYALNELSTFHIPTCRDSDTNDDTLTNFCQDQISVFSNDIMQEFSQMDEDMEEMDNAERKRQRRGSRASFGNQVQLNGDIFNDKTDIRTSEISHFSSSQSPCDEEGKQISEISRVRRVKDGLIVKLSQLARSQKLGKKHSFGSAGSRGLGSIEDSSVFEIENSPEAKSSVFESCQKGDLGSVISIEDHERDTIFDCSNTLELSNFELEPDRLVRILSSNV</sequence>
<keyword evidence="13" id="KW-1185">Reference proteome</keyword>
<evidence type="ECO:0000256" key="7">
    <source>
        <dbReference type="ARBA" id="ARBA00023170"/>
    </source>
</evidence>